<dbReference type="RefSeq" id="WP_107148777.1">
    <property type="nucleotide sequence ID" value="NZ_PYUC01000001.1"/>
</dbReference>
<dbReference type="EMBL" id="PYUC01000001">
    <property type="protein sequence ID" value="PTB22394.1"/>
    <property type="molecule type" value="Genomic_DNA"/>
</dbReference>
<organism evidence="1 2">
    <name type="scientific">Trinickia symbiotica</name>
    <dbReference type="NCBI Taxonomy" id="863227"/>
    <lineage>
        <taxon>Bacteria</taxon>
        <taxon>Pseudomonadati</taxon>
        <taxon>Pseudomonadota</taxon>
        <taxon>Betaproteobacteria</taxon>
        <taxon>Burkholderiales</taxon>
        <taxon>Burkholderiaceae</taxon>
        <taxon>Trinickia</taxon>
    </lineage>
</organism>
<dbReference type="AlphaFoldDB" id="A0A2T3Y0U2"/>
<dbReference type="InterPro" id="IPR024524">
    <property type="entry name" value="DUF3800"/>
</dbReference>
<dbReference type="Proteomes" id="UP000240638">
    <property type="component" value="Unassembled WGS sequence"/>
</dbReference>
<accession>A0A2T3Y0U2</accession>
<name>A0A2T3Y0U2_9BURK</name>
<gene>
    <name evidence="1" type="ORF">C9I57_00935</name>
</gene>
<comment type="caution">
    <text evidence="1">The sequence shown here is derived from an EMBL/GenBank/DDBJ whole genome shotgun (WGS) entry which is preliminary data.</text>
</comment>
<protein>
    <submittedName>
        <fullName evidence="1">DUF3800 domain-containing protein</fullName>
    </submittedName>
</protein>
<evidence type="ECO:0000313" key="1">
    <source>
        <dbReference type="EMBL" id="PTB22394.1"/>
    </source>
</evidence>
<evidence type="ECO:0000313" key="2">
    <source>
        <dbReference type="Proteomes" id="UP000240638"/>
    </source>
</evidence>
<reference evidence="1 2" key="1">
    <citation type="submission" date="2018-03" db="EMBL/GenBank/DDBJ databases">
        <title>Whole genome analyses suggest that Burkholderia sensu lato contains two further novel genera in the rhizoxinica-symbiotica group Mycetohabitans gen. nov., and Trinickia gen. nov.: implications for the evolution of diazotrophy and nodulation in the Burkholderiaceae.</title>
        <authorList>
            <person name="Estrada De Los Santos P."/>
            <person name="Palmer M."/>
            <person name="Chavez-Ramirez B."/>
            <person name="Steenkamp E.T."/>
            <person name="Hirsch A.M."/>
            <person name="Manyaka P."/>
            <person name="Maluk M."/>
            <person name="Lafos M."/>
            <person name="Crook M."/>
            <person name="Gross E."/>
            <person name="Simon M.F."/>
            <person name="Bueno Dos Reis Junior F."/>
            <person name="Poole P.S."/>
            <person name="Venter S.N."/>
            <person name="James E.K."/>
        </authorList>
    </citation>
    <scope>NUCLEOTIDE SEQUENCE [LARGE SCALE GENOMIC DNA]</scope>
    <source>
        <strain evidence="1 2">JPY-366</strain>
    </source>
</reference>
<proteinExistence type="predicted"/>
<dbReference type="Pfam" id="PF12686">
    <property type="entry name" value="DUF3800"/>
    <property type="match status" value="1"/>
</dbReference>
<sequence length="285" mass="32060">MHLLYLDESGHSHDPSSAFFVLAGFSIFERQTHWLENQLDRIGARVDPARPHAAEFHGSVMYGGRDEWKGVAPATRAQAVVDILSLLSDRQLNLKVFASVIEKSLMAPDAILRQSFENVAAAFDRYLYSLYRKKDPQRGLVIFDKSSYEQQLQDLSQVFKRDGHQKGKLYNFAEVPLFLDSKASRLIQMADIIAYWIFRYFQSGDNRGYNLIAPRFCHHSGAFQGLVANVSTETGARLQQLEPHKYPFPAPTPIAAAKKVPEPTVTVSGVTVTKIDAFYAPNPRA</sequence>